<dbReference type="NCBIfam" id="TIGR01613">
    <property type="entry name" value="primase_Cterm"/>
    <property type="match status" value="1"/>
</dbReference>
<evidence type="ECO:0000256" key="4">
    <source>
        <dbReference type="ARBA" id="ARBA00022840"/>
    </source>
</evidence>
<dbReference type="PROSITE" id="PS51206">
    <property type="entry name" value="SF3_HELICASE_1"/>
    <property type="match status" value="1"/>
</dbReference>
<dbReference type="STRING" id="1121950.SAMN02745243_03144"/>
<dbReference type="InterPro" id="IPR014818">
    <property type="entry name" value="Phage/plasmid_primase_P4_C"/>
</dbReference>
<dbReference type="Proteomes" id="UP000184301">
    <property type="component" value="Unassembled WGS sequence"/>
</dbReference>
<keyword evidence="1" id="KW-0547">Nucleotide-binding</keyword>
<reference evidence="6 7" key="1">
    <citation type="submission" date="2016-11" db="EMBL/GenBank/DDBJ databases">
        <authorList>
            <person name="Jaros S."/>
            <person name="Januszkiewicz K."/>
            <person name="Wedrychowicz H."/>
        </authorList>
    </citation>
    <scope>NUCLEOTIDE SEQUENCE [LARGE SCALE GENOMIC DNA]</scope>
    <source>
        <strain evidence="6 7">DSM 15480</strain>
    </source>
</reference>
<dbReference type="GO" id="GO:0005524">
    <property type="term" value="F:ATP binding"/>
    <property type="evidence" value="ECO:0007669"/>
    <property type="project" value="UniProtKB-KW"/>
</dbReference>
<organism evidence="6 7">
    <name type="scientific">Hespellia stercorisuis DSM 15480</name>
    <dbReference type="NCBI Taxonomy" id="1121950"/>
    <lineage>
        <taxon>Bacteria</taxon>
        <taxon>Bacillati</taxon>
        <taxon>Bacillota</taxon>
        <taxon>Clostridia</taxon>
        <taxon>Lachnospirales</taxon>
        <taxon>Lachnospiraceae</taxon>
        <taxon>Hespellia</taxon>
    </lineage>
</organism>
<keyword evidence="3 6" id="KW-0347">Helicase</keyword>
<dbReference type="SMART" id="SM00885">
    <property type="entry name" value="D5_N"/>
    <property type="match status" value="1"/>
</dbReference>
<proteinExistence type="predicted"/>
<evidence type="ECO:0000256" key="1">
    <source>
        <dbReference type="ARBA" id="ARBA00022741"/>
    </source>
</evidence>
<dbReference type="InterPro" id="IPR045455">
    <property type="entry name" value="NrS-1_pol-like_helicase"/>
</dbReference>
<dbReference type="InterPro" id="IPR014015">
    <property type="entry name" value="Helicase_SF3_DNA-vir"/>
</dbReference>
<dbReference type="Gene3D" id="3.40.50.300">
    <property type="entry name" value="P-loop containing nucleotide triphosphate hydrolases"/>
    <property type="match status" value="1"/>
</dbReference>
<dbReference type="PANTHER" id="PTHR35372:SF2">
    <property type="entry name" value="SF3 HELICASE DOMAIN-CONTAINING PROTEIN"/>
    <property type="match status" value="1"/>
</dbReference>
<dbReference type="InterPro" id="IPR004968">
    <property type="entry name" value="DNA_primase/NTPase_C"/>
</dbReference>
<evidence type="ECO:0000313" key="7">
    <source>
        <dbReference type="Proteomes" id="UP000184301"/>
    </source>
</evidence>
<dbReference type="GO" id="GO:0004386">
    <property type="term" value="F:helicase activity"/>
    <property type="evidence" value="ECO:0007669"/>
    <property type="project" value="UniProtKB-KW"/>
</dbReference>
<dbReference type="AlphaFoldDB" id="A0A1M6T6D3"/>
<evidence type="ECO:0000259" key="5">
    <source>
        <dbReference type="PROSITE" id="PS51206"/>
    </source>
</evidence>
<dbReference type="SUPFAM" id="SSF52540">
    <property type="entry name" value="P-loop containing nucleoside triphosphate hydrolases"/>
    <property type="match status" value="1"/>
</dbReference>
<dbReference type="InterPro" id="IPR051620">
    <property type="entry name" value="ORF904-like_C"/>
</dbReference>
<keyword evidence="2" id="KW-0378">Hydrolase</keyword>
<gene>
    <name evidence="6" type="ORF">SAMN02745243_03144</name>
</gene>
<feature type="domain" description="SF3 helicase" evidence="5">
    <location>
        <begin position="146"/>
        <end position="302"/>
    </location>
</feature>
<dbReference type="Pfam" id="PF08706">
    <property type="entry name" value="D5_N"/>
    <property type="match status" value="1"/>
</dbReference>
<dbReference type="RefSeq" id="WP_073112166.1">
    <property type="nucleotide sequence ID" value="NZ_FQZY01000055.1"/>
</dbReference>
<sequence length="480" mass="55149">MIITKVYRACRICWLGFYDDGNFTIGLYQEDGENRGIYDTREDTIKEIIRKFNFTIDSKGIKEVIQALENIAPKKVRCTEKDLIPVNNGIFDYRNKILMDFDPEYVFTTKSHVDYVPNPINPVLTMPDGELWDVETWMQSLSDDSEVVELLWQVVGSIIRPTVRFNKVILLYSTSGNNGKGTLCEFMRNICGSGSHTSIPVKDFGKDFMLQPLLYVSAVIVDENDTGTFLNSADSFKAAITHDIIRANIKFKEPISVRFEGMMVQCVNEIPKFQDKSESLYRRLLPIPMNKSFKGIERKYIKEDYLARSEVLEYALHKVLHTDYYELSEPSACVELLGDVKIYNDPVRQFLEETLPAFSWDLIPNDFLYLFYRGWFALNIPSGKPIAKNGFLKEVKQLLKDGYPDWELTDNQVSPRGKMDYPEPLILTYNVDALKDPTYKGSDPNKICMPPQVFGFKKCRGIQRTSTAITVRRDASISDN</sequence>
<name>A0A1M6T6D3_9FIRM</name>
<dbReference type="InterPro" id="IPR027417">
    <property type="entry name" value="P-loop_NTPase"/>
</dbReference>
<dbReference type="OrthoDB" id="9763644at2"/>
<dbReference type="InterPro" id="IPR006500">
    <property type="entry name" value="Helicase_put_C_phage/plasmid"/>
</dbReference>
<evidence type="ECO:0000313" key="6">
    <source>
        <dbReference type="EMBL" id="SHK52429.1"/>
    </source>
</evidence>
<keyword evidence="4" id="KW-0067">ATP-binding</keyword>
<keyword evidence="7" id="KW-1185">Reference proteome</keyword>
<dbReference type="PANTHER" id="PTHR35372">
    <property type="entry name" value="ATP BINDING PROTEIN-RELATED"/>
    <property type="match status" value="1"/>
</dbReference>
<evidence type="ECO:0000256" key="2">
    <source>
        <dbReference type="ARBA" id="ARBA00022801"/>
    </source>
</evidence>
<protein>
    <submittedName>
        <fullName evidence="6">Putative DNA primase/helicase</fullName>
    </submittedName>
</protein>
<dbReference type="Pfam" id="PF03288">
    <property type="entry name" value="Pox_D5"/>
    <property type="match status" value="1"/>
</dbReference>
<accession>A0A1M6T6D3</accession>
<evidence type="ECO:0000256" key="3">
    <source>
        <dbReference type="ARBA" id="ARBA00022806"/>
    </source>
</evidence>
<dbReference type="Pfam" id="PF19263">
    <property type="entry name" value="DUF5906"/>
    <property type="match status" value="1"/>
</dbReference>
<dbReference type="EMBL" id="FQZY01000055">
    <property type="protein sequence ID" value="SHK52429.1"/>
    <property type="molecule type" value="Genomic_DNA"/>
</dbReference>
<dbReference type="GO" id="GO:0016787">
    <property type="term" value="F:hydrolase activity"/>
    <property type="evidence" value="ECO:0007669"/>
    <property type="project" value="UniProtKB-KW"/>
</dbReference>